<dbReference type="PANTHER" id="PTHR21493">
    <property type="entry name" value="CGI-141-RELATED/LIPASE CONTAINING PROTEIN"/>
    <property type="match status" value="1"/>
</dbReference>
<dbReference type="EMBL" id="JAAALK010000283">
    <property type="protein sequence ID" value="KAG8073973.1"/>
    <property type="molecule type" value="Genomic_DNA"/>
</dbReference>
<evidence type="ECO:0000313" key="10">
    <source>
        <dbReference type="Proteomes" id="UP000729402"/>
    </source>
</evidence>
<dbReference type="GO" id="GO:0042147">
    <property type="term" value="P:retrograde transport, endosome to Golgi"/>
    <property type="evidence" value="ECO:0007669"/>
    <property type="project" value="InterPro"/>
</dbReference>
<organism evidence="9 10">
    <name type="scientific">Zizania palustris</name>
    <name type="common">Northern wild rice</name>
    <dbReference type="NCBI Taxonomy" id="103762"/>
    <lineage>
        <taxon>Eukaryota</taxon>
        <taxon>Viridiplantae</taxon>
        <taxon>Streptophyta</taxon>
        <taxon>Embryophyta</taxon>
        <taxon>Tracheophyta</taxon>
        <taxon>Spermatophyta</taxon>
        <taxon>Magnoliopsida</taxon>
        <taxon>Liliopsida</taxon>
        <taxon>Poales</taxon>
        <taxon>Poaceae</taxon>
        <taxon>BOP clade</taxon>
        <taxon>Oryzoideae</taxon>
        <taxon>Oryzeae</taxon>
        <taxon>Zizaniinae</taxon>
        <taxon>Zizania</taxon>
    </lineage>
</organism>
<feature type="transmembrane region" description="Helical" evidence="8">
    <location>
        <begin position="185"/>
        <end position="203"/>
    </location>
</feature>
<protein>
    <recommendedName>
        <fullName evidence="11">Vesicle transport protein</fullName>
    </recommendedName>
</protein>
<keyword evidence="10" id="KW-1185">Reference proteome</keyword>
<evidence type="ECO:0000256" key="5">
    <source>
        <dbReference type="ARBA" id="ARBA00023136"/>
    </source>
</evidence>
<dbReference type="GO" id="GO:0000139">
    <property type="term" value="C:Golgi membrane"/>
    <property type="evidence" value="ECO:0007669"/>
    <property type="project" value="UniProtKB-SubCell"/>
</dbReference>
<dbReference type="InterPro" id="IPR045176">
    <property type="entry name" value="Got1"/>
</dbReference>
<dbReference type="AlphaFoldDB" id="A0A8J5T5C0"/>
<keyword evidence="2 8" id="KW-0812">Transmembrane</keyword>
<evidence type="ECO:0000256" key="4">
    <source>
        <dbReference type="ARBA" id="ARBA00023034"/>
    </source>
</evidence>
<evidence type="ECO:0000313" key="9">
    <source>
        <dbReference type="EMBL" id="KAG8073973.1"/>
    </source>
</evidence>
<proteinExistence type="inferred from homology"/>
<evidence type="ECO:0000256" key="8">
    <source>
        <dbReference type="SAM" id="Phobius"/>
    </source>
</evidence>
<feature type="transmembrane region" description="Helical" evidence="8">
    <location>
        <begin position="128"/>
        <end position="148"/>
    </location>
</feature>
<dbReference type="OrthoDB" id="204784at2759"/>
<dbReference type="GO" id="GO:0005829">
    <property type="term" value="C:cytosol"/>
    <property type="evidence" value="ECO:0007669"/>
    <property type="project" value="GOC"/>
</dbReference>
<feature type="transmembrane region" description="Helical" evidence="8">
    <location>
        <begin position="154"/>
        <end position="173"/>
    </location>
</feature>
<keyword evidence="4" id="KW-0333">Golgi apparatus</keyword>
<keyword evidence="5 8" id="KW-0472">Membrane</keyword>
<evidence type="ECO:0000256" key="7">
    <source>
        <dbReference type="SAM" id="MobiDB-lite"/>
    </source>
</evidence>
<evidence type="ECO:0000256" key="1">
    <source>
        <dbReference type="ARBA" id="ARBA00004653"/>
    </source>
</evidence>
<dbReference type="InterPro" id="IPR007305">
    <property type="entry name" value="Vesicle_transpt_Got1/SFT2"/>
</dbReference>
<feature type="compositionally biased region" description="Polar residues" evidence="7">
    <location>
        <begin position="11"/>
        <end position="21"/>
    </location>
</feature>
<reference evidence="9" key="2">
    <citation type="submission" date="2021-02" db="EMBL/GenBank/DDBJ databases">
        <authorList>
            <person name="Kimball J.A."/>
            <person name="Haas M.W."/>
            <person name="Macchietto M."/>
            <person name="Kono T."/>
            <person name="Duquette J."/>
            <person name="Shao M."/>
        </authorList>
    </citation>
    <scope>NUCLEOTIDE SEQUENCE</scope>
    <source>
        <tissue evidence="9">Fresh leaf tissue</tissue>
    </source>
</reference>
<reference evidence="9" key="1">
    <citation type="journal article" date="2021" name="bioRxiv">
        <title>Whole Genome Assembly and Annotation of Northern Wild Rice, Zizania palustris L., Supports a Whole Genome Duplication in the Zizania Genus.</title>
        <authorList>
            <person name="Haas M."/>
            <person name="Kono T."/>
            <person name="Macchietto M."/>
            <person name="Millas R."/>
            <person name="McGilp L."/>
            <person name="Shao M."/>
            <person name="Duquette J."/>
            <person name="Hirsch C.N."/>
            <person name="Kimball J."/>
        </authorList>
    </citation>
    <scope>NUCLEOTIDE SEQUENCE</scope>
    <source>
        <tissue evidence="9">Fresh leaf tissue</tissue>
    </source>
</reference>
<comment type="similarity">
    <text evidence="6">Belongs to the GOT1 family.</text>
</comment>
<sequence>MPLDRPRQIQKKSQPSRTDPTSVDRPSDDACPDGRCAQYIPLDGHNAHAATDRTAHLCNDRDAAPLFRRHRSRAPPFFSGERHCGGLTGSLAVSSSTVGGFCSILHWCDSSPLIDNMVSFEMNDLKKIGLGLTGFGIFFSILGIIFFFDKGLIAMGNILFLSGLGLTIGLKSTMQFFTKPKNYKGTISFGVGFFLVLIGWPFFGMLLEAYGFVILFRSVFFHHVVLEKPAFNVETRPLNSLDTLLRLSAKLTCSLQSMPFLSPVLVMKPDLDFISVDSGQLLWFSCKGSLFLAGYFNSHLSHRYEP</sequence>
<dbReference type="Pfam" id="PF04178">
    <property type="entry name" value="Got1"/>
    <property type="match status" value="1"/>
</dbReference>
<evidence type="ECO:0008006" key="11">
    <source>
        <dbReference type="Google" id="ProtNLM"/>
    </source>
</evidence>
<comment type="caution">
    <text evidence="9">The sequence shown here is derived from an EMBL/GenBank/DDBJ whole genome shotgun (WGS) entry which is preliminary data.</text>
</comment>
<accession>A0A8J5T5C0</accession>
<keyword evidence="3 8" id="KW-1133">Transmembrane helix</keyword>
<evidence type="ECO:0000256" key="6">
    <source>
        <dbReference type="ARBA" id="ARBA00025799"/>
    </source>
</evidence>
<comment type="subcellular location">
    <subcellularLocation>
        <location evidence="1">Golgi apparatus membrane</location>
        <topology evidence="1">Multi-pass membrane protein</topology>
    </subcellularLocation>
</comment>
<gene>
    <name evidence="9" type="ORF">GUJ93_ZPchr0006g42082</name>
</gene>
<evidence type="ECO:0000256" key="2">
    <source>
        <dbReference type="ARBA" id="ARBA00022692"/>
    </source>
</evidence>
<feature type="region of interest" description="Disordered" evidence="7">
    <location>
        <begin position="1"/>
        <end position="30"/>
    </location>
</feature>
<dbReference type="Proteomes" id="UP000729402">
    <property type="component" value="Unassembled WGS sequence"/>
</dbReference>
<evidence type="ECO:0000256" key="3">
    <source>
        <dbReference type="ARBA" id="ARBA00022989"/>
    </source>
</evidence>
<dbReference type="PANTHER" id="PTHR21493:SF9">
    <property type="entry name" value="GOLGI TRANSPORT PROTEIN 1-RELATED"/>
    <property type="match status" value="1"/>
</dbReference>
<dbReference type="GO" id="GO:0006888">
    <property type="term" value="P:endoplasmic reticulum to Golgi vesicle-mediated transport"/>
    <property type="evidence" value="ECO:0007669"/>
    <property type="project" value="InterPro"/>
</dbReference>
<name>A0A8J5T5C0_ZIZPA</name>